<dbReference type="EMBL" id="RCMV01002035">
    <property type="protein sequence ID" value="KAG3204916.1"/>
    <property type="molecule type" value="Genomic_DNA"/>
</dbReference>
<evidence type="ECO:0000313" key="3">
    <source>
        <dbReference type="Proteomes" id="UP000760860"/>
    </source>
</evidence>
<evidence type="ECO:0000313" key="1">
    <source>
        <dbReference type="EMBL" id="KAG2819737.1"/>
    </source>
</evidence>
<dbReference type="Proteomes" id="UP000735874">
    <property type="component" value="Unassembled WGS sequence"/>
</dbReference>
<organism evidence="2 3">
    <name type="scientific">Phytophthora cactorum</name>
    <dbReference type="NCBI Taxonomy" id="29920"/>
    <lineage>
        <taxon>Eukaryota</taxon>
        <taxon>Sar</taxon>
        <taxon>Stramenopiles</taxon>
        <taxon>Oomycota</taxon>
        <taxon>Peronosporomycetes</taxon>
        <taxon>Peronosporales</taxon>
        <taxon>Peronosporaceae</taxon>
        <taxon>Phytophthora</taxon>
    </lineage>
</organism>
<accession>A0A8T1H3G0</accession>
<sequence>MINRYVKLLEFIQDDDDLAEYLPSPAANRTLRKLLGDLKKIESSCGHNSLRTSVLVLQLTPPLIDLVDFNEVHWNQLPKQLGTWFGIFIVEFSYDLDIAAIELDMGISLVFNPELKAVNWSNVVSDRLGGYTGSYILL</sequence>
<dbReference type="InterPro" id="IPR052706">
    <property type="entry name" value="Membrane-Transporter-like"/>
</dbReference>
<dbReference type="EMBL" id="RCMG01001800">
    <property type="protein sequence ID" value="KAG2819737.1"/>
    <property type="molecule type" value="Genomic_DNA"/>
</dbReference>
<reference evidence="2" key="1">
    <citation type="submission" date="2018-05" db="EMBL/GenBank/DDBJ databases">
        <title>Effector identification in a new, highly contiguous assembly of the strawberry crown rot pathogen Phytophthora cactorum.</title>
        <authorList>
            <person name="Armitage A.D."/>
            <person name="Nellist C.F."/>
            <person name="Bates H."/>
            <person name="Vickerstaff R.J."/>
            <person name="Harrison R.J."/>
        </authorList>
    </citation>
    <scope>NUCLEOTIDE SEQUENCE</scope>
    <source>
        <strain evidence="1">15-7</strain>
        <strain evidence="2">P421</strain>
    </source>
</reference>
<gene>
    <name evidence="1" type="ORF">PC113_g22697</name>
    <name evidence="2" type="ORF">PC129_g22318</name>
</gene>
<dbReference type="AlphaFoldDB" id="A0A8T1H3G0"/>
<protein>
    <submittedName>
        <fullName evidence="2">Uncharacterized protein</fullName>
    </submittedName>
</protein>
<name>A0A8T1H3G0_9STRA</name>
<dbReference type="PANTHER" id="PTHR43310:SF2">
    <property type="entry name" value="SLC26A_SULP TRANSPORTER DOMAIN-CONTAINING PROTEIN"/>
    <property type="match status" value="1"/>
</dbReference>
<comment type="caution">
    <text evidence="2">The sequence shown here is derived from an EMBL/GenBank/DDBJ whole genome shotgun (WGS) entry which is preliminary data.</text>
</comment>
<dbReference type="Proteomes" id="UP000760860">
    <property type="component" value="Unassembled WGS sequence"/>
</dbReference>
<dbReference type="PANTHER" id="PTHR43310">
    <property type="entry name" value="SULFATE TRANSPORTER YBAR-RELATED"/>
    <property type="match status" value="1"/>
</dbReference>
<dbReference type="VEuPathDB" id="FungiDB:PC110_g20555"/>
<evidence type="ECO:0000313" key="2">
    <source>
        <dbReference type="EMBL" id="KAG3204916.1"/>
    </source>
</evidence>
<proteinExistence type="predicted"/>